<evidence type="ECO:0000256" key="4">
    <source>
        <dbReference type="ARBA" id="ARBA00022842"/>
    </source>
</evidence>
<evidence type="ECO:0000256" key="1">
    <source>
        <dbReference type="ARBA" id="ARBA00022722"/>
    </source>
</evidence>
<feature type="domain" description="PIN" evidence="5">
    <location>
        <begin position="6"/>
        <end position="119"/>
    </location>
</feature>
<dbReference type="RefSeq" id="WP_141278187.1">
    <property type="nucleotide sequence ID" value="NZ_BAAARZ010000044.1"/>
</dbReference>
<dbReference type="Pfam" id="PF01850">
    <property type="entry name" value="PIN"/>
    <property type="match status" value="1"/>
</dbReference>
<dbReference type="Proteomes" id="UP000320338">
    <property type="component" value="Unassembled WGS sequence"/>
</dbReference>
<sequence length="127" mass="13449">MSTGVTLDAGALIAIERGTERARALVTRIRDRRLPVLVPAAALAQAWRGGPRQARLGAFLRARGGPEVFALDAAGARAAGELCARAGTGDIVDASVVLCGLRHDHLIATSDPDDLRALDRRVRMFVL</sequence>
<dbReference type="InterPro" id="IPR002716">
    <property type="entry name" value="PIN_dom"/>
</dbReference>
<dbReference type="AlphaFoldDB" id="A0A4Y3WQK2"/>
<accession>A0A4Y3WQK2</accession>
<gene>
    <name evidence="6" type="ORF">PHY01_19290</name>
</gene>
<keyword evidence="3" id="KW-0378">Hydrolase</keyword>
<dbReference type="SUPFAM" id="SSF88723">
    <property type="entry name" value="PIN domain-like"/>
    <property type="match status" value="1"/>
</dbReference>
<name>A0A4Y3WQK2_9PSEU</name>
<keyword evidence="4" id="KW-0460">Magnesium</keyword>
<dbReference type="GO" id="GO:0016787">
    <property type="term" value="F:hydrolase activity"/>
    <property type="evidence" value="ECO:0007669"/>
    <property type="project" value="UniProtKB-KW"/>
</dbReference>
<dbReference type="GO" id="GO:0004518">
    <property type="term" value="F:nuclease activity"/>
    <property type="evidence" value="ECO:0007669"/>
    <property type="project" value="UniProtKB-KW"/>
</dbReference>
<evidence type="ECO:0000313" key="7">
    <source>
        <dbReference type="Proteomes" id="UP000320338"/>
    </source>
</evidence>
<dbReference type="Gene3D" id="3.40.50.1010">
    <property type="entry name" value="5'-nuclease"/>
    <property type="match status" value="1"/>
</dbReference>
<dbReference type="InterPro" id="IPR029060">
    <property type="entry name" value="PIN-like_dom_sf"/>
</dbReference>
<dbReference type="OrthoDB" id="3785877at2"/>
<comment type="caution">
    <text evidence="6">The sequence shown here is derived from an EMBL/GenBank/DDBJ whole genome shotgun (WGS) entry which is preliminary data.</text>
</comment>
<organism evidence="6 7">
    <name type="scientific">Pseudonocardia hydrocarbonoxydans</name>
    <dbReference type="NCBI Taxonomy" id="76726"/>
    <lineage>
        <taxon>Bacteria</taxon>
        <taxon>Bacillati</taxon>
        <taxon>Actinomycetota</taxon>
        <taxon>Actinomycetes</taxon>
        <taxon>Pseudonocardiales</taxon>
        <taxon>Pseudonocardiaceae</taxon>
        <taxon>Pseudonocardia</taxon>
    </lineage>
</organism>
<proteinExistence type="predicted"/>
<dbReference type="EMBL" id="BJNG01000015">
    <property type="protein sequence ID" value="GEC19646.1"/>
    <property type="molecule type" value="Genomic_DNA"/>
</dbReference>
<keyword evidence="2" id="KW-0479">Metal-binding</keyword>
<evidence type="ECO:0000256" key="2">
    <source>
        <dbReference type="ARBA" id="ARBA00022723"/>
    </source>
</evidence>
<keyword evidence="7" id="KW-1185">Reference proteome</keyword>
<keyword evidence="1" id="KW-0540">Nuclease</keyword>
<evidence type="ECO:0000256" key="3">
    <source>
        <dbReference type="ARBA" id="ARBA00022801"/>
    </source>
</evidence>
<evidence type="ECO:0000313" key="6">
    <source>
        <dbReference type="EMBL" id="GEC19646.1"/>
    </source>
</evidence>
<reference evidence="6 7" key="1">
    <citation type="submission" date="2019-06" db="EMBL/GenBank/DDBJ databases">
        <title>Whole genome shotgun sequence of Pseudonocardia hydrocarbonoxydans NBRC 14498.</title>
        <authorList>
            <person name="Hosoyama A."/>
            <person name="Uohara A."/>
            <person name="Ohji S."/>
            <person name="Ichikawa N."/>
        </authorList>
    </citation>
    <scope>NUCLEOTIDE SEQUENCE [LARGE SCALE GENOMIC DNA]</scope>
    <source>
        <strain evidence="6 7">NBRC 14498</strain>
    </source>
</reference>
<dbReference type="GO" id="GO:0046872">
    <property type="term" value="F:metal ion binding"/>
    <property type="evidence" value="ECO:0007669"/>
    <property type="project" value="UniProtKB-KW"/>
</dbReference>
<evidence type="ECO:0000259" key="5">
    <source>
        <dbReference type="Pfam" id="PF01850"/>
    </source>
</evidence>
<protein>
    <recommendedName>
        <fullName evidence="5">PIN domain-containing protein</fullName>
    </recommendedName>
</protein>